<sequence length="140" mass="16358">MGRFIRKHYSMTTALEKDCFTTFAMTWGCRLQCCFRHPGKRGGHYRHCEPFRVKQSSCASRLPRFARNDVGLPLAMTRINCHNNVPLSAQTLRRERFSRLAICRRGSPRPARWGDTHGREQSSFLLVAPAFRRQRFPFAR</sequence>
<evidence type="ECO:0000313" key="1">
    <source>
        <dbReference type="EMBL" id="SJZ58576.1"/>
    </source>
</evidence>
<reference evidence="1 2" key="1">
    <citation type="submission" date="2017-02" db="EMBL/GenBank/DDBJ databases">
        <authorList>
            <person name="Peterson S.W."/>
        </authorList>
    </citation>
    <scope>NUCLEOTIDE SEQUENCE [LARGE SCALE GENOMIC DNA]</scope>
    <source>
        <strain evidence="1 2">ATCC 43854</strain>
    </source>
</reference>
<protein>
    <submittedName>
        <fullName evidence="1">Uncharacterized protein</fullName>
    </submittedName>
</protein>
<accession>A0A1T4LVB6</accession>
<dbReference type="EMBL" id="FUWU01000013">
    <property type="protein sequence ID" value="SJZ58576.1"/>
    <property type="molecule type" value="Genomic_DNA"/>
</dbReference>
<name>A0A1T4LVB6_9BACT</name>
<evidence type="ECO:0000313" key="2">
    <source>
        <dbReference type="Proteomes" id="UP000190449"/>
    </source>
</evidence>
<dbReference type="Proteomes" id="UP000190449">
    <property type="component" value="Unassembled WGS sequence"/>
</dbReference>
<organism evidence="1 2">
    <name type="scientific">Fibrobacter intestinalis</name>
    <dbReference type="NCBI Taxonomy" id="28122"/>
    <lineage>
        <taxon>Bacteria</taxon>
        <taxon>Pseudomonadati</taxon>
        <taxon>Fibrobacterota</taxon>
        <taxon>Fibrobacteria</taxon>
        <taxon>Fibrobacterales</taxon>
        <taxon>Fibrobacteraceae</taxon>
        <taxon>Fibrobacter</taxon>
    </lineage>
</organism>
<gene>
    <name evidence="1" type="ORF">SAMN02745108_01036</name>
</gene>
<dbReference type="AlphaFoldDB" id="A0A1T4LVB6"/>
<proteinExistence type="predicted"/>